<accession>A0A031K0B5</accession>
<dbReference type="NCBIfam" id="NF033894">
    <property type="entry name" value="Eex_IncN"/>
    <property type="match status" value="1"/>
</dbReference>
<dbReference type="eggNOG" id="ENOG50313ME">
    <property type="taxonomic scope" value="Bacteria"/>
</dbReference>
<organism evidence="1 2">
    <name type="scientific">Novosphingobium resinovorum</name>
    <dbReference type="NCBI Taxonomy" id="158500"/>
    <lineage>
        <taxon>Bacteria</taxon>
        <taxon>Pseudomonadati</taxon>
        <taxon>Pseudomonadota</taxon>
        <taxon>Alphaproteobacteria</taxon>
        <taxon>Sphingomonadales</taxon>
        <taxon>Sphingomonadaceae</taxon>
        <taxon>Novosphingobium</taxon>
    </lineage>
</organism>
<evidence type="ECO:0000313" key="2">
    <source>
        <dbReference type="Proteomes" id="UP000024329"/>
    </source>
</evidence>
<comment type="caution">
    <text evidence="1">The sequence shown here is derived from an EMBL/GenBank/DDBJ whole genome shotgun (WGS) entry which is preliminary data.</text>
</comment>
<protein>
    <recommendedName>
        <fullName evidence="3">EexN family lipoprotein</fullName>
    </recommendedName>
</protein>
<dbReference type="PROSITE" id="PS51257">
    <property type="entry name" value="PROKAR_LIPOPROTEIN"/>
    <property type="match status" value="1"/>
</dbReference>
<dbReference type="EMBL" id="JFYZ01000008">
    <property type="protein sequence ID" value="EZP82463.1"/>
    <property type="molecule type" value="Genomic_DNA"/>
</dbReference>
<evidence type="ECO:0008006" key="3">
    <source>
        <dbReference type="Google" id="ProtNLM"/>
    </source>
</evidence>
<reference evidence="1 2" key="1">
    <citation type="submission" date="2014-03" db="EMBL/GenBank/DDBJ databases">
        <title>Whole genome sequence of Novosphingobium resinovorum KF1.</title>
        <authorList>
            <person name="Gan H.M."/>
            <person name="Gan H.Y."/>
            <person name="Chew T.H."/>
            <person name="Savka M.A."/>
        </authorList>
    </citation>
    <scope>NUCLEOTIDE SEQUENCE [LARGE SCALE GENOMIC DNA]</scope>
    <source>
        <strain evidence="1 2">KF1</strain>
    </source>
</reference>
<gene>
    <name evidence="1" type="ORF">BV97_01960</name>
</gene>
<sequence>MPRIHAFSVATAILVVVAGCTNQEPRSKQYFDVHLDEAREIVAGCKDGSTRGEECDDADLAVQEADAKERLKRFFRK</sequence>
<name>A0A031K0B5_9SPHN</name>
<dbReference type="AlphaFoldDB" id="A0A031K0B5"/>
<dbReference type="InterPro" id="IPR047937">
    <property type="entry name" value="Eex_IncN-like"/>
</dbReference>
<proteinExistence type="predicted"/>
<dbReference type="RefSeq" id="WP_236727341.1">
    <property type="nucleotide sequence ID" value="NZ_JFYZ01000008.1"/>
</dbReference>
<dbReference type="Proteomes" id="UP000024329">
    <property type="component" value="Unassembled WGS sequence"/>
</dbReference>
<evidence type="ECO:0000313" key="1">
    <source>
        <dbReference type="EMBL" id="EZP82463.1"/>
    </source>
</evidence>